<evidence type="ECO:0000313" key="2">
    <source>
        <dbReference type="Proteomes" id="UP000184499"/>
    </source>
</evidence>
<dbReference type="OMA" id="PHIRWIL"/>
<protein>
    <submittedName>
        <fullName evidence="1">Uncharacterized protein</fullName>
    </submittedName>
</protein>
<dbReference type="OrthoDB" id="9991317at2759"/>
<dbReference type="VEuPathDB" id="FungiDB:ASPBRDRAFT_25701"/>
<dbReference type="RefSeq" id="XP_067485340.1">
    <property type="nucleotide sequence ID" value="XM_067622201.1"/>
</dbReference>
<name>A0A1L9V2C2_ASPBC</name>
<proteinExistence type="predicted"/>
<reference evidence="2" key="1">
    <citation type="journal article" date="2017" name="Genome Biol.">
        <title>Comparative genomics reveals high biological diversity and specific adaptations in the industrially and medically important fungal genus Aspergillus.</title>
        <authorList>
            <person name="de Vries R.P."/>
            <person name="Riley R."/>
            <person name="Wiebenga A."/>
            <person name="Aguilar-Osorio G."/>
            <person name="Amillis S."/>
            <person name="Uchima C.A."/>
            <person name="Anderluh G."/>
            <person name="Asadollahi M."/>
            <person name="Askin M."/>
            <person name="Barry K."/>
            <person name="Battaglia E."/>
            <person name="Bayram O."/>
            <person name="Benocci T."/>
            <person name="Braus-Stromeyer S.A."/>
            <person name="Caldana C."/>
            <person name="Canovas D."/>
            <person name="Cerqueira G.C."/>
            <person name="Chen F."/>
            <person name="Chen W."/>
            <person name="Choi C."/>
            <person name="Clum A."/>
            <person name="Dos Santos R.A."/>
            <person name="Damasio A.R."/>
            <person name="Diallinas G."/>
            <person name="Emri T."/>
            <person name="Fekete E."/>
            <person name="Flipphi M."/>
            <person name="Freyberg S."/>
            <person name="Gallo A."/>
            <person name="Gournas C."/>
            <person name="Habgood R."/>
            <person name="Hainaut M."/>
            <person name="Harispe M.L."/>
            <person name="Henrissat B."/>
            <person name="Hilden K.S."/>
            <person name="Hope R."/>
            <person name="Hossain A."/>
            <person name="Karabika E."/>
            <person name="Karaffa L."/>
            <person name="Karanyi Z."/>
            <person name="Krasevec N."/>
            <person name="Kuo A."/>
            <person name="Kusch H."/>
            <person name="LaButti K."/>
            <person name="Lagendijk E.L."/>
            <person name="Lapidus A."/>
            <person name="Levasseur A."/>
            <person name="Lindquist E."/>
            <person name="Lipzen A."/>
            <person name="Logrieco A.F."/>
            <person name="MacCabe A."/>
            <person name="Maekelae M.R."/>
            <person name="Malavazi I."/>
            <person name="Melin P."/>
            <person name="Meyer V."/>
            <person name="Mielnichuk N."/>
            <person name="Miskei M."/>
            <person name="Molnar A.P."/>
            <person name="Mule G."/>
            <person name="Ngan C.Y."/>
            <person name="Orejas M."/>
            <person name="Orosz E."/>
            <person name="Ouedraogo J.P."/>
            <person name="Overkamp K.M."/>
            <person name="Park H.-S."/>
            <person name="Perrone G."/>
            <person name="Piumi F."/>
            <person name="Punt P.J."/>
            <person name="Ram A.F."/>
            <person name="Ramon A."/>
            <person name="Rauscher S."/>
            <person name="Record E."/>
            <person name="Riano-Pachon D.M."/>
            <person name="Robert V."/>
            <person name="Roehrig J."/>
            <person name="Ruller R."/>
            <person name="Salamov A."/>
            <person name="Salih N.S."/>
            <person name="Samson R.A."/>
            <person name="Sandor E."/>
            <person name="Sanguinetti M."/>
            <person name="Schuetze T."/>
            <person name="Sepcic K."/>
            <person name="Shelest E."/>
            <person name="Sherlock G."/>
            <person name="Sophianopoulou V."/>
            <person name="Squina F.M."/>
            <person name="Sun H."/>
            <person name="Susca A."/>
            <person name="Todd R.B."/>
            <person name="Tsang A."/>
            <person name="Unkles S.E."/>
            <person name="van de Wiele N."/>
            <person name="van Rossen-Uffink D."/>
            <person name="Oliveira J.V."/>
            <person name="Vesth T.C."/>
            <person name="Visser J."/>
            <person name="Yu J.-H."/>
            <person name="Zhou M."/>
            <person name="Andersen M.R."/>
            <person name="Archer D.B."/>
            <person name="Baker S.E."/>
            <person name="Benoit I."/>
            <person name="Brakhage A.A."/>
            <person name="Braus G.H."/>
            <person name="Fischer R."/>
            <person name="Frisvad J.C."/>
            <person name="Goldman G.H."/>
            <person name="Houbraken J."/>
            <person name="Oakley B."/>
            <person name="Pocsi I."/>
            <person name="Scazzocchio C."/>
            <person name="Seiboth B."/>
            <person name="vanKuyk P.A."/>
            <person name="Wortman J."/>
            <person name="Dyer P.S."/>
            <person name="Grigoriev I.V."/>
        </authorList>
    </citation>
    <scope>NUCLEOTIDE SEQUENCE [LARGE SCALE GENOMIC DNA]</scope>
    <source>
        <strain evidence="2">CBS 101740 / IMI 381727 / IBT 21946</strain>
    </source>
</reference>
<gene>
    <name evidence="1" type="ORF">ASPBRDRAFT_25701</name>
</gene>
<dbReference type="AlphaFoldDB" id="A0A1L9V2C2"/>
<organism evidence="1 2">
    <name type="scientific">Aspergillus brasiliensis (strain CBS 101740 / IMI 381727 / IBT 21946)</name>
    <dbReference type="NCBI Taxonomy" id="767769"/>
    <lineage>
        <taxon>Eukaryota</taxon>
        <taxon>Fungi</taxon>
        <taxon>Dikarya</taxon>
        <taxon>Ascomycota</taxon>
        <taxon>Pezizomycotina</taxon>
        <taxon>Eurotiomycetes</taxon>
        <taxon>Eurotiomycetidae</taxon>
        <taxon>Eurotiales</taxon>
        <taxon>Aspergillaceae</taxon>
        <taxon>Aspergillus</taxon>
        <taxon>Aspergillus subgen. Circumdati</taxon>
    </lineage>
</organism>
<dbReference type="STRING" id="767769.A0A1L9V2C2"/>
<keyword evidence="2" id="KW-1185">Reference proteome</keyword>
<sequence>MSKEIVHEKCEQLMIARQSRSPHQMFRTLSNLLEWSWKVVACLILNTLDFTQTPTDEKWPHIRWILTGALSQMPIHAAGYQFKGTSDTVLDRVISSYDTSIKELIYARRRGKKSSGDLVSKHALLVSMPHTPCQGSLAYADKEVQVLRDICSEMQLIPVEPAKRTEIIS</sequence>
<dbReference type="GeneID" id="93574689"/>
<accession>A0A1L9V2C2</accession>
<evidence type="ECO:0000313" key="1">
    <source>
        <dbReference type="EMBL" id="OJJ78093.1"/>
    </source>
</evidence>
<dbReference type="Proteomes" id="UP000184499">
    <property type="component" value="Unassembled WGS sequence"/>
</dbReference>
<dbReference type="EMBL" id="KV878679">
    <property type="protein sequence ID" value="OJJ78093.1"/>
    <property type="molecule type" value="Genomic_DNA"/>
</dbReference>